<reference evidence="2 3" key="1">
    <citation type="submission" date="2020-08" db="EMBL/GenBank/DDBJ databases">
        <title>Genomic Encyclopedia of Type Strains, Phase IV (KMG-IV): sequencing the most valuable type-strain genomes for metagenomic binning, comparative biology and taxonomic classification.</title>
        <authorList>
            <person name="Goeker M."/>
        </authorList>
    </citation>
    <scope>NUCLEOTIDE SEQUENCE [LARGE SCALE GENOMIC DNA]</scope>
    <source>
        <strain evidence="2 3">DSM 103570</strain>
    </source>
</reference>
<dbReference type="RefSeq" id="WP_183207163.1">
    <property type="nucleotide sequence ID" value="NZ_JAAAMM010000002.1"/>
</dbReference>
<sequence>MHSSTTTRPAIVAHRGFSAAHRENSPDAWRAAHEAGADVIEADIRMTCDGTLVCCHDADLRRLAGRHETIADIDAADLAAVTVEGSAAAPPLALLFSVLPAAQAILFDVKDERPEVLDRLAAAASASGRDTLFFGLHDIASVRHVRARTSATILGLLKEPDEEEAFFAAGGTILRLWECDAIPERLRAVKGRNRRVWVTTGHHQTGRDVGDFAPEVLRRMAADGAAGFLVNDPVAAREALAGLHSEPSA</sequence>
<dbReference type="EMBL" id="JACIEM010000002">
    <property type="protein sequence ID" value="MBB4002596.1"/>
    <property type="molecule type" value="Genomic_DNA"/>
</dbReference>
<dbReference type="EC" id="3.1.4.46" evidence="2"/>
<dbReference type="AlphaFoldDB" id="A0A7W6HCN7"/>
<comment type="caution">
    <text evidence="2">The sequence shown here is derived from an EMBL/GenBank/DDBJ whole genome shotgun (WGS) entry which is preliminary data.</text>
</comment>
<dbReference type="Pfam" id="PF03009">
    <property type="entry name" value="GDPD"/>
    <property type="match status" value="1"/>
</dbReference>
<keyword evidence="2" id="KW-0378">Hydrolase</keyword>
<evidence type="ECO:0000259" key="1">
    <source>
        <dbReference type="PROSITE" id="PS51704"/>
    </source>
</evidence>
<keyword evidence="3" id="KW-1185">Reference proteome</keyword>
<dbReference type="PANTHER" id="PTHR46211:SF1">
    <property type="entry name" value="GLYCEROPHOSPHODIESTER PHOSPHODIESTERASE, CYTOPLASMIC"/>
    <property type="match status" value="1"/>
</dbReference>
<dbReference type="GO" id="GO:0008889">
    <property type="term" value="F:glycerophosphodiester phosphodiesterase activity"/>
    <property type="evidence" value="ECO:0007669"/>
    <property type="project" value="UniProtKB-EC"/>
</dbReference>
<gene>
    <name evidence="2" type="ORF">GGR03_001671</name>
</gene>
<dbReference type="GO" id="GO:0006629">
    <property type="term" value="P:lipid metabolic process"/>
    <property type="evidence" value="ECO:0007669"/>
    <property type="project" value="InterPro"/>
</dbReference>
<dbReference type="SUPFAM" id="SSF51695">
    <property type="entry name" value="PLC-like phosphodiesterases"/>
    <property type="match status" value="1"/>
</dbReference>
<dbReference type="Gene3D" id="3.20.20.190">
    <property type="entry name" value="Phosphatidylinositol (PI) phosphodiesterase"/>
    <property type="match status" value="1"/>
</dbReference>
<protein>
    <submittedName>
        <fullName evidence="2">Glycerophosphoryl diester phosphodiesterase</fullName>
        <ecNumber evidence="2">3.1.4.46</ecNumber>
    </submittedName>
</protein>
<dbReference type="InterPro" id="IPR030395">
    <property type="entry name" value="GP_PDE_dom"/>
</dbReference>
<proteinExistence type="predicted"/>
<evidence type="ECO:0000313" key="3">
    <source>
        <dbReference type="Proteomes" id="UP000588647"/>
    </source>
</evidence>
<name>A0A7W6HCN7_9HYPH</name>
<accession>A0A7W6HCN7</accession>
<organism evidence="2 3">
    <name type="scientific">Aurantimonas endophytica</name>
    <dbReference type="NCBI Taxonomy" id="1522175"/>
    <lineage>
        <taxon>Bacteria</taxon>
        <taxon>Pseudomonadati</taxon>
        <taxon>Pseudomonadota</taxon>
        <taxon>Alphaproteobacteria</taxon>
        <taxon>Hyphomicrobiales</taxon>
        <taxon>Aurantimonadaceae</taxon>
        <taxon>Aurantimonas</taxon>
    </lineage>
</organism>
<dbReference type="PROSITE" id="PS51704">
    <property type="entry name" value="GP_PDE"/>
    <property type="match status" value="1"/>
</dbReference>
<dbReference type="Proteomes" id="UP000588647">
    <property type="component" value="Unassembled WGS sequence"/>
</dbReference>
<feature type="domain" description="GP-PDE" evidence="1">
    <location>
        <begin position="9"/>
        <end position="240"/>
    </location>
</feature>
<dbReference type="PANTHER" id="PTHR46211">
    <property type="entry name" value="GLYCEROPHOSPHORYL DIESTER PHOSPHODIESTERASE"/>
    <property type="match status" value="1"/>
</dbReference>
<dbReference type="InterPro" id="IPR017946">
    <property type="entry name" value="PLC-like_Pdiesterase_TIM-brl"/>
</dbReference>
<evidence type="ECO:0000313" key="2">
    <source>
        <dbReference type="EMBL" id="MBB4002596.1"/>
    </source>
</evidence>